<evidence type="ECO:0000256" key="1">
    <source>
        <dbReference type="SAM" id="MobiDB-lite"/>
    </source>
</evidence>
<evidence type="ECO:0008006" key="3">
    <source>
        <dbReference type="Google" id="ProtNLM"/>
    </source>
</evidence>
<reference evidence="2" key="1">
    <citation type="submission" date="2023-07" db="EMBL/GenBank/DDBJ databases">
        <title>Novel Phage-like Particles from Mycolicibacterium aichiense.</title>
        <authorList>
            <person name="Saha M.S."/>
            <person name="Roman A."/>
            <person name="Doherty M."/>
            <person name="Shijo M."/>
            <person name="Riddick Z."/>
        </authorList>
    </citation>
    <scope>NUCLEOTIDE SEQUENCE</scope>
</reference>
<sequence length="50" mass="5800">MKNIDFAELPVELVDYISQLRKEAQQMRRQRNGARAEADRLRAELAARNG</sequence>
<feature type="compositionally biased region" description="Basic and acidic residues" evidence="1">
    <location>
        <begin position="34"/>
        <end position="50"/>
    </location>
</feature>
<evidence type="ECO:0000313" key="2">
    <source>
        <dbReference type="EMBL" id="XDR06099.1"/>
    </source>
</evidence>
<dbReference type="EMBL" id="OR387110">
    <property type="protein sequence ID" value="XDR06099.1"/>
    <property type="molecule type" value="Genomic_DNA"/>
</dbReference>
<accession>A0AB39U1U0</accession>
<proteinExistence type="predicted"/>
<protein>
    <recommendedName>
        <fullName evidence="3">Minor tail protein</fullName>
    </recommendedName>
</protein>
<feature type="region of interest" description="Disordered" evidence="1">
    <location>
        <begin position="28"/>
        <end position="50"/>
    </location>
</feature>
<name>A0AB39U1U0_9CAUD</name>
<organism evidence="2">
    <name type="scientific">Mycolicibacterium phage Alyssa1</name>
    <dbReference type="NCBI Taxonomy" id="3240801"/>
    <lineage>
        <taxon>Viruses</taxon>
        <taxon>Duplodnaviria</taxon>
        <taxon>Heunggongvirae</taxon>
        <taxon>Uroviricota</taxon>
        <taxon>Caudoviricetes</taxon>
    </lineage>
</organism>